<dbReference type="PANTHER" id="PTHR11592:SF78">
    <property type="entry name" value="GLUTATHIONE PEROXIDASE"/>
    <property type="match status" value="1"/>
</dbReference>
<evidence type="ECO:0000313" key="6">
    <source>
        <dbReference type="EMBL" id="EEP28126.1"/>
    </source>
</evidence>
<evidence type="ECO:0000256" key="5">
    <source>
        <dbReference type="RuleBase" id="RU000499"/>
    </source>
</evidence>
<dbReference type="RefSeq" id="WP_006905945.1">
    <property type="nucleotide sequence ID" value="NZ_GG665866.1"/>
</dbReference>
<dbReference type="CDD" id="cd00340">
    <property type="entry name" value="GSH_Peroxidase"/>
    <property type="match status" value="1"/>
</dbReference>
<dbReference type="InterPro" id="IPR000889">
    <property type="entry name" value="Glutathione_peroxidase"/>
</dbReference>
<reference evidence="6" key="1">
    <citation type="submission" date="2009-04" db="EMBL/GenBank/DDBJ databases">
        <authorList>
            <person name="Weinstock G."/>
            <person name="Sodergren E."/>
            <person name="Clifton S."/>
            <person name="Fulton L."/>
            <person name="Fulton B."/>
            <person name="Courtney L."/>
            <person name="Fronick C."/>
            <person name="Harrison M."/>
            <person name="Strong C."/>
            <person name="Farmer C."/>
            <person name="Delahaunty K."/>
            <person name="Markovic C."/>
            <person name="Hall O."/>
            <person name="Minx P."/>
            <person name="Tomlinson C."/>
            <person name="Mitreva M."/>
            <person name="Nelson J."/>
            <person name="Hou S."/>
            <person name="Wollam A."/>
            <person name="Pepin K.H."/>
            <person name="Johnson M."/>
            <person name="Bhonagiri V."/>
            <person name="Nash W.E."/>
            <person name="Warren W."/>
            <person name="Chinwalla A."/>
            <person name="Mardis E.R."/>
            <person name="Wilson R.K."/>
        </authorList>
    </citation>
    <scope>NUCLEOTIDE SEQUENCE [LARGE SCALE GENOMIC DNA]</scope>
    <source>
        <strain evidence="6">DSM 14600</strain>
    </source>
</reference>
<dbReference type="STRING" id="626523.GCWU000342_00934"/>
<gene>
    <name evidence="6" type="ORF">GCWU000342_00934</name>
</gene>
<evidence type="ECO:0000256" key="1">
    <source>
        <dbReference type="ARBA" id="ARBA00006926"/>
    </source>
</evidence>
<dbReference type="PRINTS" id="PR01011">
    <property type="entry name" value="GLUTPROXDASE"/>
</dbReference>
<dbReference type="EMBL" id="ACIP02000002">
    <property type="protein sequence ID" value="EEP28126.1"/>
    <property type="molecule type" value="Genomic_DNA"/>
</dbReference>
<dbReference type="GO" id="GO:0004601">
    <property type="term" value="F:peroxidase activity"/>
    <property type="evidence" value="ECO:0007669"/>
    <property type="project" value="UniProtKB-KW"/>
</dbReference>
<proteinExistence type="inferred from homology"/>
<keyword evidence="3 5" id="KW-0560">Oxidoreductase</keyword>
<dbReference type="GO" id="GO:0034599">
    <property type="term" value="P:cellular response to oxidative stress"/>
    <property type="evidence" value="ECO:0007669"/>
    <property type="project" value="TreeGrafter"/>
</dbReference>
<comment type="similarity">
    <text evidence="1 5">Belongs to the glutathione peroxidase family.</text>
</comment>
<keyword evidence="2 5" id="KW-0575">Peroxidase</keyword>
<dbReference type="PANTHER" id="PTHR11592">
    <property type="entry name" value="GLUTATHIONE PEROXIDASE"/>
    <property type="match status" value="1"/>
</dbReference>
<evidence type="ECO:0000256" key="2">
    <source>
        <dbReference type="ARBA" id="ARBA00022559"/>
    </source>
</evidence>
<dbReference type="Pfam" id="PF00255">
    <property type="entry name" value="GSHPx"/>
    <property type="match status" value="1"/>
</dbReference>
<evidence type="ECO:0000313" key="7">
    <source>
        <dbReference type="Proteomes" id="UP000003494"/>
    </source>
</evidence>
<dbReference type="eggNOG" id="COG0386">
    <property type="taxonomic scope" value="Bacteria"/>
</dbReference>
<feature type="active site" evidence="4">
    <location>
        <position position="36"/>
    </location>
</feature>
<sequence>MASIYDYELERADGSRFSLAENKEKVMIIVNTATGCGFTPHYEPLEALYEKYHEQGLEIIDIPCNQFAGQAPESDQEIHEFCQLKYHTQFEQFKKSEVNGDHQLDLYRYLKSQKGFEGFGKGPKALAMSALLLKMDRNYKKNPDIKWNFTKFLVDRDGNVIGRYEPTYDMGKFAEEVGRLFS</sequence>
<comment type="caution">
    <text evidence="6">The sequence shown here is derived from an EMBL/GenBank/DDBJ whole genome shotgun (WGS) entry which is preliminary data.</text>
</comment>
<dbReference type="InterPro" id="IPR036249">
    <property type="entry name" value="Thioredoxin-like_sf"/>
</dbReference>
<protein>
    <recommendedName>
        <fullName evidence="5">Glutathione peroxidase</fullName>
    </recommendedName>
</protein>
<keyword evidence="7" id="KW-1185">Reference proteome</keyword>
<dbReference type="Gene3D" id="3.40.30.10">
    <property type="entry name" value="Glutaredoxin"/>
    <property type="match status" value="1"/>
</dbReference>
<dbReference type="AlphaFoldDB" id="C4GAI3"/>
<dbReference type="Proteomes" id="UP000003494">
    <property type="component" value="Unassembled WGS sequence"/>
</dbReference>
<dbReference type="SUPFAM" id="SSF52833">
    <property type="entry name" value="Thioredoxin-like"/>
    <property type="match status" value="1"/>
</dbReference>
<accession>C4GAI3</accession>
<dbReference type="PROSITE" id="PS51355">
    <property type="entry name" value="GLUTATHIONE_PEROXID_3"/>
    <property type="match status" value="1"/>
</dbReference>
<dbReference type="PIRSF" id="PIRSF000303">
    <property type="entry name" value="Glutathion_perox"/>
    <property type="match status" value="1"/>
</dbReference>
<name>C4GAI3_9FIRM</name>
<dbReference type="HOGENOM" id="CLU_029507_2_2_9"/>
<organism evidence="6 7">
    <name type="scientific">Shuttleworthella satelles DSM 14600</name>
    <dbReference type="NCBI Taxonomy" id="626523"/>
    <lineage>
        <taxon>Bacteria</taxon>
        <taxon>Bacillati</taxon>
        <taxon>Bacillota</taxon>
        <taxon>Clostridia</taxon>
        <taxon>Lachnospirales</taxon>
        <taxon>Lachnospiraceae</taxon>
        <taxon>Shuttleworthella</taxon>
    </lineage>
</organism>
<evidence type="ECO:0000256" key="4">
    <source>
        <dbReference type="PIRSR" id="PIRSR000303-1"/>
    </source>
</evidence>
<evidence type="ECO:0000256" key="3">
    <source>
        <dbReference type="ARBA" id="ARBA00023002"/>
    </source>
</evidence>